<keyword evidence="2 5" id="KW-0812">Transmembrane</keyword>
<evidence type="ECO:0000256" key="4">
    <source>
        <dbReference type="ARBA" id="ARBA00023136"/>
    </source>
</evidence>
<feature type="transmembrane region" description="Helical" evidence="5">
    <location>
        <begin position="96"/>
        <end position="116"/>
    </location>
</feature>
<protein>
    <submittedName>
        <fullName evidence="6">Membrane protein SirB2</fullName>
    </submittedName>
</protein>
<dbReference type="Proteomes" id="UP001549019">
    <property type="component" value="Unassembled WGS sequence"/>
</dbReference>
<feature type="transmembrane region" description="Helical" evidence="5">
    <location>
        <begin position="63"/>
        <end position="84"/>
    </location>
</feature>
<dbReference type="Pfam" id="PF07457">
    <property type="entry name" value="DUF1516"/>
    <property type="match status" value="1"/>
</dbReference>
<evidence type="ECO:0000256" key="3">
    <source>
        <dbReference type="ARBA" id="ARBA00022989"/>
    </source>
</evidence>
<feature type="transmembrane region" description="Helical" evidence="5">
    <location>
        <begin position="6"/>
        <end position="21"/>
    </location>
</feature>
<reference evidence="6 7" key="1">
    <citation type="submission" date="2024-05" db="EMBL/GenBank/DDBJ databases">
        <title>Genomic Encyclopedia of Type Strains, Phase IV (KMG-IV): sequencing the most valuable type-strain genomes for metagenomic binning, comparative biology and taxonomic classification.</title>
        <authorList>
            <person name="Goeker M."/>
        </authorList>
    </citation>
    <scope>NUCLEOTIDE SEQUENCE [LARGE SCALE GENOMIC DNA]</scope>
    <source>
        <strain evidence="6 7">DSM 25286</strain>
    </source>
</reference>
<keyword evidence="3 5" id="KW-1133">Transmembrane helix</keyword>
<evidence type="ECO:0000256" key="5">
    <source>
        <dbReference type="SAM" id="Phobius"/>
    </source>
</evidence>
<sequence>MTTIILAVILYVIALVLYLRDSPNNAGKMTHMILRADYIFLIFSGLLVYIQNMEGISASDGHMMYGLKVLFGLAAVALMEISLVRANRSAPAAKGLTIAAVVIVIITIGLGIYLPLGPLSSMF</sequence>
<evidence type="ECO:0000313" key="6">
    <source>
        <dbReference type="EMBL" id="MET3112164.1"/>
    </source>
</evidence>
<name>A0ABV2ECL6_9STAP</name>
<dbReference type="EMBL" id="JBDZDV010000008">
    <property type="protein sequence ID" value="MET3112164.1"/>
    <property type="molecule type" value="Genomic_DNA"/>
</dbReference>
<proteinExistence type="predicted"/>
<dbReference type="RefSeq" id="WP_230822417.1">
    <property type="nucleotide sequence ID" value="NZ_JAJNCU010000008.1"/>
</dbReference>
<dbReference type="InterPro" id="IPR010899">
    <property type="entry name" value="UPF0344"/>
</dbReference>
<keyword evidence="4 5" id="KW-0472">Membrane</keyword>
<comment type="caution">
    <text evidence="6">The sequence shown here is derived from an EMBL/GenBank/DDBJ whole genome shotgun (WGS) entry which is preliminary data.</text>
</comment>
<organism evidence="6 7">
    <name type="scientific">Salinicoccus halitifaciens</name>
    <dbReference type="NCBI Taxonomy" id="1073415"/>
    <lineage>
        <taxon>Bacteria</taxon>
        <taxon>Bacillati</taxon>
        <taxon>Bacillota</taxon>
        <taxon>Bacilli</taxon>
        <taxon>Bacillales</taxon>
        <taxon>Staphylococcaceae</taxon>
        <taxon>Salinicoccus</taxon>
    </lineage>
</organism>
<keyword evidence="7" id="KW-1185">Reference proteome</keyword>
<evidence type="ECO:0000256" key="2">
    <source>
        <dbReference type="ARBA" id="ARBA00022692"/>
    </source>
</evidence>
<evidence type="ECO:0000256" key="1">
    <source>
        <dbReference type="ARBA" id="ARBA00022475"/>
    </source>
</evidence>
<accession>A0ABV2ECL6</accession>
<gene>
    <name evidence="6" type="ORF">ABHD89_002590</name>
</gene>
<feature type="transmembrane region" description="Helical" evidence="5">
    <location>
        <begin position="33"/>
        <end position="51"/>
    </location>
</feature>
<evidence type="ECO:0000313" key="7">
    <source>
        <dbReference type="Proteomes" id="UP001549019"/>
    </source>
</evidence>
<keyword evidence="1" id="KW-1003">Cell membrane</keyword>